<dbReference type="PANTHER" id="PTHR33514:SF13">
    <property type="entry name" value="PROTEIN ABCI12, CHLOROPLASTIC"/>
    <property type="match status" value="1"/>
</dbReference>
<dbReference type="eggNOG" id="COG0619">
    <property type="taxonomic scope" value="Bacteria"/>
</dbReference>
<sequence length="211" mass="23066">MMTSDASAFLGGYRAGNSPAHRMPVWSKYLLVLLVGVTPFFVKQWWFSLSCLVLAVVIDLVVARLPVRTALSIGVPLWIANALILAYHCLFTTWQRGVIYVAGLLACLYIARLVTCTTDPGALMDTIVTLARPLQPLGAKPEKFALTIALMWTTIPYLVGSIGQVREAAKARGLERCSWRFLIPMFVGAVGHALEMGEALKARGLGDEDPF</sequence>
<dbReference type="STRING" id="1574624.GCA_001642025_00798"/>
<name>F9NSJ7_9ACTN</name>
<comment type="subcellular location">
    <subcellularLocation>
        <location evidence="1">Membrane</location>
        <topology evidence="1">Multi-pass membrane protein</topology>
    </subcellularLocation>
</comment>
<evidence type="ECO:0000256" key="5">
    <source>
        <dbReference type="SAM" id="Phobius"/>
    </source>
</evidence>
<accession>F9NSJ7</accession>
<feature type="transmembrane region" description="Helical" evidence="5">
    <location>
        <begin position="97"/>
        <end position="115"/>
    </location>
</feature>
<dbReference type="EMBL" id="AFUN01000007">
    <property type="protein sequence ID" value="EGR97971.1"/>
    <property type="molecule type" value="Genomic_DNA"/>
</dbReference>
<gene>
    <name evidence="6" type="ORF">HMPREF1162_0007</name>
</gene>
<evidence type="ECO:0000313" key="6">
    <source>
        <dbReference type="EMBL" id="EGR97971.1"/>
    </source>
</evidence>
<dbReference type="CDD" id="cd16914">
    <property type="entry name" value="EcfT"/>
    <property type="match status" value="1"/>
</dbReference>
<dbReference type="InterPro" id="IPR003339">
    <property type="entry name" value="ABC/ECF_trnsptr_transmembrane"/>
</dbReference>
<keyword evidence="3 5" id="KW-1133">Transmembrane helix</keyword>
<keyword evidence="4 5" id="KW-0472">Membrane</keyword>
<reference evidence="6 7" key="1">
    <citation type="submission" date="2011-07" db="EMBL/GenBank/DDBJ databases">
        <title>Genome Sequence of Propionibacterium acnes SK182B-JCVI.</title>
        <authorList>
            <person name="Durkin A.S."/>
            <person name="Madupu R."/>
            <person name="Hostetler J."/>
            <person name="Radune D."/>
            <person name="Torralba M."/>
            <person name="Methe B."/>
            <person name="Sutton G."/>
            <person name="Strausberg R.L."/>
            <person name="Nelson K.E."/>
        </authorList>
    </citation>
    <scope>NUCLEOTIDE SEQUENCE [LARGE SCALE GENOMIC DNA]</scope>
    <source>
        <strain evidence="6 7">SK182B-JCVI</strain>
    </source>
</reference>
<comment type="caution">
    <text evidence="6">The sequence shown here is derived from an EMBL/GenBank/DDBJ whole genome shotgun (WGS) entry which is preliminary data.</text>
</comment>
<evidence type="ECO:0000313" key="7">
    <source>
        <dbReference type="Proteomes" id="UP000007832"/>
    </source>
</evidence>
<proteinExistence type="predicted"/>
<dbReference type="PATRIC" id="fig|1051006.4.peg.138"/>
<feature type="transmembrane region" description="Helical" evidence="5">
    <location>
        <begin position="144"/>
        <end position="165"/>
    </location>
</feature>
<evidence type="ECO:0000256" key="4">
    <source>
        <dbReference type="ARBA" id="ARBA00023136"/>
    </source>
</evidence>
<protein>
    <submittedName>
        <fullName evidence="6">Cobalt transport protein</fullName>
    </submittedName>
</protein>
<keyword evidence="2 5" id="KW-0812">Transmembrane</keyword>
<dbReference type="PANTHER" id="PTHR33514">
    <property type="entry name" value="PROTEIN ABCI12, CHLOROPLASTIC"/>
    <property type="match status" value="1"/>
</dbReference>
<dbReference type="Proteomes" id="UP000007832">
    <property type="component" value="Unassembled WGS sequence"/>
</dbReference>
<evidence type="ECO:0000256" key="2">
    <source>
        <dbReference type="ARBA" id="ARBA00022692"/>
    </source>
</evidence>
<dbReference type="GO" id="GO:0005886">
    <property type="term" value="C:plasma membrane"/>
    <property type="evidence" value="ECO:0007669"/>
    <property type="project" value="UniProtKB-ARBA"/>
</dbReference>
<dbReference type="Pfam" id="PF02361">
    <property type="entry name" value="CbiQ"/>
    <property type="match status" value="1"/>
</dbReference>
<feature type="transmembrane region" description="Helical" evidence="5">
    <location>
        <begin position="73"/>
        <end position="90"/>
    </location>
</feature>
<dbReference type="AlphaFoldDB" id="F9NSJ7"/>
<feature type="transmembrane region" description="Helical" evidence="5">
    <location>
        <begin position="25"/>
        <end position="42"/>
    </location>
</feature>
<organism evidence="6 7">
    <name type="scientific">[Propionibacterium] namnetense SK182B-JCVI</name>
    <dbReference type="NCBI Taxonomy" id="1051006"/>
    <lineage>
        <taxon>Bacteria</taxon>
        <taxon>Bacillati</taxon>
        <taxon>Actinomycetota</taxon>
        <taxon>Actinomycetes</taxon>
        <taxon>Propionibacteriales</taxon>
        <taxon>Propionibacteriaceae</taxon>
        <taxon>Cutibacterium</taxon>
    </lineage>
</organism>
<evidence type="ECO:0000256" key="3">
    <source>
        <dbReference type="ARBA" id="ARBA00022989"/>
    </source>
</evidence>
<evidence type="ECO:0000256" key="1">
    <source>
        <dbReference type="ARBA" id="ARBA00004141"/>
    </source>
</evidence>